<feature type="region of interest" description="Disordered" evidence="1">
    <location>
        <begin position="23"/>
        <end position="205"/>
    </location>
</feature>
<dbReference type="AlphaFoldDB" id="A0A5A8E3D5"/>
<proteinExistence type="predicted"/>
<evidence type="ECO:0000313" key="3">
    <source>
        <dbReference type="EMBL" id="KAA0171989.1"/>
    </source>
</evidence>
<comment type="caution">
    <text evidence="3">The sequence shown here is derived from an EMBL/GenBank/DDBJ whole genome shotgun (WGS) entry which is preliminary data.</text>
</comment>
<name>A0A5A8E3D5_CAFRO</name>
<evidence type="ECO:0000256" key="2">
    <source>
        <dbReference type="SAM" id="SignalP"/>
    </source>
</evidence>
<feature type="signal peptide" evidence="2">
    <location>
        <begin position="1"/>
        <end position="21"/>
    </location>
</feature>
<feature type="compositionally biased region" description="Acidic residues" evidence="1">
    <location>
        <begin position="113"/>
        <end position="128"/>
    </location>
</feature>
<evidence type="ECO:0000313" key="4">
    <source>
        <dbReference type="Proteomes" id="UP000324907"/>
    </source>
</evidence>
<feature type="compositionally biased region" description="Basic residues" evidence="1">
    <location>
        <begin position="54"/>
        <end position="64"/>
    </location>
</feature>
<keyword evidence="2" id="KW-0732">Signal</keyword>
<feature type="compositionally biased region" description="Polar residues" evidence="1">
    <location>
        <begin position="186"/>
        <end position="196"/>
    </location>
</feature>
<evidence type="ECO:0008006" key="5">
    <source>
        <dbReference type="Google" id="ProtNLM"/>
    </source>
</evidence>
<gene>
    <name evidence="3" type="ORF">FNF28_00306</name>
</gene>
<accession>A0A5A8E3D5</accession>
<protein>
    <recommendedName>
        <fullName evidence="5">Condensin complex subunit 2</fullName>
    </recommendedName>
</protein>
<sequence>MWLTLCPFLGSLVGSVVPASARKARRKSLPASHPAHGADDGAEESARGGLKRPATARRPKRRRESVRFGDDRNETREVTRWISKLSPSDFAKAHMGAGDEAEDDAAAAAGWDAADDNGPDLADDDLLDDTTPAKRPRLSEGSNSSDIVPRRLNPSSSSGSQVPEADGDDVSDAGSERGSPAASDSLLRQSAESLPASSGGADRFLRRSARRDIQRDILATLIGATGAGADAGAGKVTAEFGFSAPSAGEPAGFGDGVEDDDADFAFAPAAGLA</sequence>
<dbReference type="Proteomes" id="UP000324907">
    <property type="component" value="Unassembled WGS sequence"/>
</dbReference>
<evidence type="ECO:0000256" key="1">
    <source>
        <dbReference type="SAM" id="MobiDB-lite"/>
    </source>
</evidence>
<reference evidence="3 4" key="1">
    <citation type="submission" date="2019-07" db="EMBL/GenBank/DDBJ databases">
        <title>Genomes of Cafeteria roenbergensis.</title>
        <authorList>
            <person name="Fischer M.G."/>
            <person name="Hackl T."/>
            <person name="Roman M."/>
        </authorList>
    </citation>
    <scope>NUCLEOTIDE SEQUENCE [LARGE SCALE GENOMIC DNA]</scope>
    <source>
        <strain evidence="3 4">RCC970-E3</strain>
    </source>
</reference>
<feature type="compositionally biased region" description="Basic and acidic residues" evidence="1">
    <location>
        <begin position="65"/>
        <end position="79"/>
    </location>
</feature>
<feature type="chain" id="PRO_5022792708" description="Condensin complex subunit 2" evidence="2">
    <location>
        <begin position="22"/>
        <end position="273"/>
    </location>
</feature>
<organism evidence="3 4">
    <name type="scientific">Cafeteria roenbergensis</name>
    <name type="common">Marine flagellate</name>
    <dbReference type="NCBI Taxonomy" id="33653"/>
    <lineage>
        <taxon>Eukaryota</taxon>
        <taxon>Sar</taxon>
        <taxon>Stramenopiles</taxon>
        <taxon>Bigyra</taxon>
        <taxon>Opalozoa</taxon>
        <taxon>Bicosoecida</taxon>
        <taxon>Cafeteriaceae</taxon>
        <taxon>Cafeteria</taxon>
    </lineage>
</organism>
<dbReference type="EMBL" id="VLTL01000003">
    <property type="protein sequence ID" value="KAA0171989.1"/>
    <property type="molecule type" value="Genomic_DNA"/>
</dbReference>